<evidence type="ECO:0000313" key="11">
    <source>
        <dbReference type="Proteomes" id="UP000014760"/>
    </source>
</evidence>
<reference evidence="10" key="3">
    <citation type="submission" date="2015-06" db="UniProtKB">
        <authorList>
            <consortium name="EnsemblMetazoa"/>
        </authorList>
    </citation>
    <scope>IDENTIFICATION</scope>
</reference>
<dbReference type="InterPro" id="IPR008166">
    <property type="entry name" value="Glyco_transf_92"/>
</dbReference>
<comment type="subcellular location">
    <subcellularLocation>
        <location evidence="1">Membrane</location>
        <topology evidence="1">Single-pass membrane protein</topology>
    </subcellularLocation>
</comment>
<keyword evidence="6" id="KW-1133">Transmembrane helix</keyword>
<evidence type="ECO:0000256" key="6">
    <source>
        <dbReference type="ARBA" id="ARBA00022989"/>
    </source>
</evidence>
<dbReference type="Proteomes" id="UP000014760">
    <property type="component" value="Unassembled WGS sequence"/>
</dbReference>
<dbReference type="EC" id="2.4.1.-" evidence="8"/>
<evidence type="ECO:0000256" key="1">
    <source>
        <dbReference type="ARBA" id="ARBA00004167"/>
    </source>
</evidence>
<evidence type="ECO:0000256" key="5">
    <source>
        <dbReference type="ARBA" id="ARBA00022692"/>
    </source>
</evidence>
<evidence type="ECO:0000256" key="3">
    <source>
        <dbReference type="ARBA" id="ARBA00022676"/>
    </source>
</evidence>
<dbReference type="PANTHER" id="PTHR21461">
    <property type="entry name" value="GLYCOSYLTRANSFERASE FAMILY 92 PROTEIN"/>
    <property type="match status" value="1"/>
</dbReference>
<evidence type="ECO:0000256" key="7">
    <source>
        <dbReference type="ARBA" id="ARBA00023136"/>
    </source>
</evidence>
<evidence type="ECO:0000313" key="9">
    <source>
        <dbReference type="EMBL" id="ELT99623.1"/>
    </source>
</evidence>
<evidence type="ECO:0000256" key="2">
    <source>
        <dbReference type="ARBA" id="ARBA00007647"/>
    </source>
</evidence>
<proteinExistence type="inferred from homology"/>
<dbReference type="HOGENOM" id="CLU_036242_0_0_1"/>
<dbReference type="GO" id="GO:0016020">
    <property type="term" value="C:membrane"/>
    <property type="evidence" value="ECO:0007669"/>
    <property type="project" value="UniProtKB-SubCell"/>
</dbReference>
<protein>
    <recommendedName>
        <fullName evidence="8">Glycosyltransferase family 92 protein</fullName>
        <ecNumber evidence="8">2.4.1.-</ecNumber>
    </recommendedName>
</protein>
<dbReference type="GO" id="GO:0005737">
    <property type="term" value="C:cytoplasm"/>
    <property type="evidence" value="ECO:0007669"/>
    <property type="project" value="TreeGrafter"/>
</dbReference>
<evidence type="ECO:0000256" key="4">
    <source>
        <dbReference type="ARBA" id="ARBA00022679"/>
    </source>
</evidence>
<dbReference type="EMBL" id="AMQN01009982">
    <property type="status" value="NOT_ANNOTATED_CDS"/>
    <property type="molecule type" value="Genomic_DNA"/>
</dbReference>
<keyword evidence="4 8" id="KW-0808">Transferase</keyword>
<dbReference type="AlphaFoldDB" id="R7U090"/>
<dbReference type="EnsemblMetazoa" id="CapteT186570">
    <property type="protein sequence ID" value="CapteP186570"/>
    <property type="gene ID" value="CapteG186570"/>
</dbReference>
<dbReference type="EMBL" id="KB306710">
    <property type="protein sequence ID" value="ELT99623.1"/>
    <property type="molecule type" value="Genomic_DNA"/>
</dbReference>
<organism evidence="9">
    <name type="scientific">Capitella teleta</name>
    <name type="common">Polychaete worm</name>
    <dbReference type="NCBI Taxonomy" id="283909"/>
    <lineage>
        <taxon>Eukaryota</taxon>
        <taxon>Metazoa</taxon>
        <taxon>Spiralia</taxon>
        <taxon>Lophotrochozoa</taxon>
        <taxon>Annelida</taxon>
        <taxon>Polychaeta</taxon>
        <taxon>Sedentaria</taxon>
        <taxon>Scolecida</taxon>
        <taxon>Capitellidae</taxon>
        <taxon>Capitella</taxon>
    </lineage>
</organism>
<reference evidence="11" key="1">
    <citation type="submission" date="2012-12" db="EMBL/GenBank/DDBJ databases">
        <authorList>
            <person name="Hellsten U."/>
            <person name="Grimwood J."/>
            <person name="Chapman J.A."/>
            <person name="Shapiro H."/>
            <person name="Aerts A."/>
            <person name="Otillar R.P."/>
            <person name="Terry A.Y."/>
            <person name="Boore J.L."/>
            <person name="Simakov O."/>
            <person name="Marletaz F."/>
            <person name="Cho S.-J."/>
            <person name="Edsinger-Gonzales E."/>
            <person name="Havlak P."/>
            <person name="Kuo D.-H."/>
            <person name="Larsson T."/>
            <person name="Lv J."/>
            <person name="Arendt D."/>
            <person name="Savage R."/>
            <person name="Osoegawa K."/>
            <person name="de Jong P."/>
            <person name="Lindberg D.R."/>
            <person name="Seaver E.C."/>
            <person name="Weisblat D.A."/>
            <person name="Putnam N.H."/>
            <person name="Grigoriev I.V."/>
            <person name="Rokhsar D.S."/>
        </authorList>
    </citation>
    <scope>NUCLEOTIDE SEQUENCE</scope>
    <source>
        <strain evidence="11">I ESC-2004</strain>
    </source>
</reference>
<keyword evidence="7" id="KW-0472">Membrane</keyword>
<dbReference type="Pfam" id="PF01697">
    <property type="entry name" value="Glyco_transf_92"/>
    <property type="match status" value="1"/>
</dbReference>
<comment type="similarity">
    <text evidence="2 8">Belongs to the glycosyltransferase 92 family.</text>
</comment>
<keyword evidence="11" id="KW-1185">Reference proteome</keyword>
<accession>R7U090</accession>
<reference evidence="9 11" key="2">
    <citation type="journal article" date="2013" name="Nature">
        <title>Insights into bilaterian evolution from three spiralian genomes.</title>
        <authorList>
            <person name="Simakov O."/>
            <person name="Marletaz F."/>
            <person name="Cho S.J."/>
            <person name="Edsinger-Gonzales E."/>
            <person name="Havlak P."/>
            <person name="Hellsten U."/>
            <person name="Kuo D.H."/>
            <person name="Larsson T."/>
            <person name="Lv J."/>
            <person name="Arendt D."/>
            <person name="Savage R."/>
            <person name="Osoegawa K."/>
            <person name="de Jong P."/>
            <person name="Grimwood J."/>
            <person name="Chapman J.A."/>
            <person name="Shapiro H."/>
            <person name="Aerts A."/>
            <person name="Otillar R.P."/>
            <person name="Terry A.Y."/>
            <person name="Boore J.L."/>
            <person name="Grigoriev I.V."/>
            <person name="Lindberg D.R."/>
            <person name="Seaver E.C."/>
            <person name="Weisblat D.A."/>
            <person name="Putnam N.H."/>
            <person name="Rokhsar D.S."/>
        </authorList>
    </citation>
    <scope>NUCLEOTIDE SEQUENCE</scope>
    <source>
        <strain evidence="9 11">I ESC-2004</strain>
    </source>
</reference>
<evidence type="ECO:0000313" key="10">
    <source>
        <dbReference type="EnsemblMetazoa" id="CapteP186570"/>
    </source>
</evidence>
<gene>
    <name evidence="9" type="ORF">CAPTEDRAFT_186570</name>
</gene>
<dbReference type="OMA" id="WIAFNDI"/>
<sequence length="486" mass="55594">MENFKLRFLVLCSLCFFLSLAFLNSGAWMFNYAVVSRNIHSLPVKELPENPCSSKVAYATLMANPPPFGSEPHFQKFGDLGGVYSAYYDAREPLKRAVRILGVMDNQTETFCHVISRSAEGNLEMLVLKAVFSGRIPWERSSNYIMATCALREDFAVPVQVALSYDKCGDPIASLPVLNTYRRSPQYNFTVCLHQPLFNLTMEDVPRILEWIAVNRVFGGEHFVIYTLPSTEIIGEYLQPLVAIGLVEIHVWDVDYARTDNQRAIVNECIYRHMYTSNRIALMDIDEFPTPHSAENWSELIRHSPCANSSAAYFRNAFFPLQFNDDSPSTHFNVTALLKTNRVSKTLRCHDRSKLILNPRHVEICHVHFIYTLLGDAKLKECCVPQELGFLHHYRGRPQIQMNSTAVNVTGISTDRRMWHYESKIVESLKYVYSILDRELQQVDTLCPIWRFVTLGSTPRSRVQKATGYYFPGSRQPSQRMADGDA</sequence>
<dbReference type="GO" id="GO:0016757">
    <property type="term" value="F:glycosyltransferase activity"/>
    <property type="evidence" value="ECO:0007669"/>
    <property type="project" value="UniProtKB-UniRule"/>
</dbReference>
<dbReference type="PANTHER" id="PTHR21461:SF69">
    <property type="entry name" value="GLYCOSYLTRANSFERASE FAMILY 92 PROTEIN"/>
    <property type="match status" value="1"/>
</dbReference>
<keyword evidence="3 8" id="KW-0328">Glycosyltransferase</keyword>
<keyword evidence="5" id="KW-0812">Transmembrane</keyword>
<evidence type="ECO:0000256" key="8">
    <source>
        <dbReference type="RuleBase" id="RU366017"/>
    </source>
</evidence>
<dbReference type="OrthoDB" id="2526284at2759"/>
<name>R7U090_CAPTE</name>